<dbReference type="Proteomes" id="UP001605036">
    <property type="component" value="Unassembled WGS sequence"/>
</dbReference>
<evidence type="ECO:0000256" key="11">
    <source>
        <dbReference type="ARBA" id="ARBA00023211"/>
    </source>
</evidence>
<keyword evidence="6 12" id="KW-0812">Transmembrane</keyword>
<organism evidence="13 14">
    <name type="scientific">Riccia fluitans</name>
    <dbReference type="NCBI Taxonomy" id="41844"/>
    <lineage>
        <taxon>Eukaryota</taxon>
        <taxon>Viridiplantae</taxon>
        <taxon>Streptophyta</taxon>
        <taxon>Embryophyta</taxon>
        <taxon>Marchantiophyta</taxon>
        <taxon>Marchantiopsida</taxon>
        <taxon>Marchantiidae</taxon>
        <taxon>Marchantiales</taxon>
        <taxon>Ricciaceae</taxon>
        <taxon>Riccia</taxon>
    </lineage>
</organism>
<evidence type="ECO:0000256" key="1">
    <source>
        <dbReference type="ARBA" id="ARBA00004323"/>
    </source>
</evidence>
<evidence type="ECO:0000256" key="10">
    <source>
        <dbReference type="ARBA" id="ARBA00023136"/>
    </source>
</evidence>
<dbReference type="GO" id="GO:0016757">
    <property type="term" value="F:glycosyltransferase activity"/>
    <property type="evidence" value="ECO:0007669"/>
    <property type="project" value="UniProtKB-KW"/>
</dbReference>
<evidence type="ECO:0000256" key="4">
    <source>
        <dbReference type="ARBA" id="ARBA00022676"/>
    </source>
</evidence>
<dbReference type="PANTHER" id="PTHR11214:SF85">
    <property type="entry name" value="BETA-1,3-GALACTOSYLTRANSFERASE 12-RELATED"/>
    <property type="match status" value="1"/>
</dbReference>
<keyword evidence="7 12" id="KW-0735">Signal-anchor</keyword>
<dbReference type="EMBL" id="JBHFFA010000007">
    <property type="protein sequence ID" value="KAL2612908.1"/>
    <property type="molecule type" value="Genomic_DNA"/>
</dbReference>
<keyword evidence="9 12" id="KW-0333">Golgi apparatus</keyword>
<dbReference type="AlphaFoldDB" id="A0ABD1XVB9"/>
<feature type="transmembrane region" description="Helical" evidence="12">
    <location>
        <begin position="35"/>
        <end position="55"/>
    </location>
</feature>
<evidence type="ECO:0000256" key="12">
    <source>
        <dbReference type="RuleBase" id="RU363063"/>
    </source>
</evidence>
<evidence type="ECO:0000256" key="2">
    <source>
        <dbReference type="ARBA" id="ARBA00004922"/>
    </source>
</evidence>
<dbReference type="PANTHER" id="PTHR11214">
    <property type="entry name" value="BETA-1,3-N-ACETYLGLUCOSAMINYLTRANSFERASE"/>
    <property type="match status" value="1"/>
</dbReference>
<name>A0ABD1XVB9_9MARC</name>
<proteinExistence type="inferred from homology"/>
<sequence>MPSSSPSFGRKLPFQRAALWSYRGFSRQAACSPRILPRVLLGCILILLIAVAFLFHHQLTCGKGPIVGCGAVEDTLRSLIILPAPQRQVVQQVIDDDGKLKAKVISGNINKEGDSLQLEDGMRPKVLGFVGIQTGFGSAERRRALRRTWMPSTRDGIARLQEQTGLAFRFIIGYTDDPKQMAELEQEVEIYKDFVRIDHKEEYKRLTFKTLAFFKAAYMLVDADFYVKADDDIYLRPDRLSMLLAKERSTPRTYLGCMKKGSVITSPAYKWYEPLAYMLGNEYFLHAYGPIYALSRGVVADLVTFKNDSLRMFSNEDVTVGSWMLAFNVQYEDDRTICDPECHPNSVAVWDIPACSGLCHSEQRLLELHQQDMCSKSPTVVYQ</sequence>
<keyword evidence="10 12" id="KW-0472">Membrane</keyword>
<protein>
    <recommendedName>
        <fullName evidence="12">Hexosyltransferase</fullName>
        <ecNumber evidence="12">2.4.1.-</ecNumber>
    </recommendedName>
</protein>
<evidence type="ECO:0000256" key="3">
    <source>
        <dbReference type="ARBA" id="ARBA00008661"/>
    </source>
</evidence>
<dbReference type="InterPro" id="IPR002659">
    <property type="entry name" value="Glyco_trans_31"/>
</dbReference>
<evidence type="ECO:0000256" key="8">
    <source>
        <dbReference type="ARBA" id="ARBA00022989"/>
    </source>
</evidence>
<evidence type="ECO:0000256" key="6">
    <source>
        <dbReference type="ARBA" id="ARBA00022692"/>
    </source>
</evidence>
<gene>
    <name evidence="13" type="ORF">R1flu_024600</name>
</gene>
<dbReference type="Gene3D" id="3.90.550.50">
    <property type="match status" value="1"/>
</dbReference>
<comment type="similarity">
    <text evidence="3 12">Belongs to the glycosyltransferase 31 family.</text>
</comment>
<keyword evidence="8 12" id="KW-1133">Transmembrane helix</keyword>
<evidence type="ECO:0000256" key="5">
    <source>
        <dbReference type="ARBA" id="ARBA00022679"/>
    </source>
</evidence>
<comment type="cofactor">
    <cofactor evidence="12">
        <name>Mn(2+)</name>
        <dbReference type="ChEBI" id="CHEBI:29035"/>
    </cofactor>
</comment>
<comment type="subcellular location">
    <subcellularLocation>
        <location evidence="1 12">Golgi apparatus membrane</location>
        <topology evidence="1 12">Single-pass type II membrane protein</topology>
    </subcellularLocation>
</comment>
<accession>A0ABD1XVB9</accession>
<dbReference type="Pfam" id="PF01762">
    <property type="entry name" value="Galactosyl_T"/>
    <property type="match status" value="1"/>
</dbReference>
<keyword evidence="11 12" id="KW-0464">Manganese</keyword>
<keyword evidence="5" id="KW-0808">Transferase</keyword>
<evidence type="ECO:0000256" key="9">
    <source>
        <dbReference type="ARBA" id="ARBA00023034"/>
    </source>
</evidence>
<evidence type="ECO:0000313" key="14">
    <source>
        <dbReference type="Proteomes" id="UP001605036"/>
    </source>
</evidence>
<keyword evidence="14" id="KW-1185">Reference proteome</keyword>
<comment type="pathway">
    <text evidence="2">Protein modification; protein glycosylation.</text>
</comment>
<evidence type="ECO:0000313" key="13">
    <source>
        <dbReference type="EMBL" id="KAL2612908.1"/>
    </source>
</evidence>
<dbReference type="GO" id="GO:0000139">
    <property type="term" value="C:Golgi membrane"/>
    <property type="evidence" value="ECO:0007669"/>
    <property type="project" value="UniProtKB-SubCell"/>
</dbReference>
<evidence type="ECO:0000256" key="7">
    <source>
        <dbReference type="ARBA" id="ARBA00022968"/>
    </source>
</evidence>
<reference evidence="13 14" key="1">
    <citation type="submission" date="2024-09" db="EMBL/GenBank/DDBJ databases">
        <title>Chromosome-scale assembly of Riccia fluitans.</title>
        <authorList>
            <person name="Paukszto L."/>
            <person name="Sawicki J."/>
            <person name="Karawczyk K."/>
            <person name="Piernik-Szablinska J."/>
            <person name="Szczecinska M."/>
            <person name="Mazdziarz M."/>
        </authorList>
    </citation>
    <scope>NUCLEOTIDE SEQUENCE [LARGE SCALE GENOMIC DNA]</scope>
    <source>
        <strain evidence="13">Rf_01</strain>
        <tissue evidence="13">Aerial parts of the thallus</tissue>
    </source>
</reference>
<keyword evidence="4 12" id="KW-0328">Glycosyltransferase</keyword>
<dbReference type="EC" id="2.4.1.-" evidence="12"/>
<comment type="caution">
    <text evidence="13">The sequence shown here is derived from an EMBL/GenBank/DDBJ whole genome shotgun (WGS) entry which is preliminary data.</text>
</comment>